<reference evidence="1 2" key="1">
    <citation type="journal article" date="2018" name="Nat. Biotechnol.">
        <title>A standardized bacterial taxonomy based on genome phylogeny substantially revises the tree of life.</title>
        <authorList>
            <person name="Parks D.H."/>
            <person name="Chuvochina M."/>
            <person name="Waite D.W."/>
            <person name="Rinke C."/>
            <person name="Skarshewski A."/>
            <person name="Chaumeil P.A."/>
            <person name="Hugenholtz P."/>
        </authorList>
    </citation>
    <scope>NUCLEOTIDE SEQUENCE [LARGE SCALE GENOMIC DNA]</scope>
    <source>
        <strain evidence="1">UBA9359</strain>
    </source>
</reference>
<dbReference type="Gene3D" id="2.60.40.2340">
    <property type="match status" value="1"/>
</dbReference>
<name>A0A3D5J140_9FLAO</name>
<dbReference type="Proteomes" id="UP000264330">
    <property type="component" value="Unassembled WGS sequence"/>
</dbReference>
<evidence type="ECO:0000313" key="2">
    <source>
        <dbReference type="Proteomes" id="UP000264330"/>
    </source>
</evidence>
<protein>
    <submittedName>
        <fullName evidence="1">Uncharacterized protein</fullName>
    </submittedName>
</protein>
<proteinExistence type="predicted"/>
<sequence length="312" mass="34210">MNNLKKILAFILISIALSCVKDPLEEIESGEWNNERSIINIAFQNQVGKAEVLRNDENSGTIITAINVDAVPDLSAISLETIELSYGAKASLKPGETLNFENNDQSATISVSSPTGKTREYTIYVTSFQETILGTYDITNLVVYGGTGPEYGGGAVLPLTSKPWVWPETDGPQAELDNTITFEIEGITEEGNTYGKIINDPGPDGLYADFTFVADPVTDVNHYYRKIPKGEGTWLRNYNTGNLIITFSDGTSVSGNFVGAGTEDLGNGLSKTITQNALVFNLNGTNDWDKIYSDYDKFVKNPRKFWIDLTKL</sequence>
<dbReference type="PROSITE" id="PS51257">
    <property type="entry name" value="PROKAR_LIPOPROTEIN"/>
    <property type="match status" value="1"/>
</dbReference>
<gene>
    <name evidence="1" type="ORF">DGQ38_09195</name>
</gene>
<comment type="caution">
    <text evidence="1">The sequence shown here is derived from an EMBL/GenBank/DDBJ whole genome shotgun (WGS) entry which is preliminary data.</text>
</comment>
<accession>A0A3D5J140</accession>
<dbReference type="RefSeq" id="WP_013069865.1">
    <property type="nucleotide sequence ID" value="NZ_CAJXAW010000008.1"/>
</dbReference>
<dbReference type="EMBL" id="DPMF01000221">
    <property type="protein sequence ID" value="HCV81212.1"/>
    <property type="molecule type" value="Genomic_DNA"/>
</dbReference>
<evidence type="ECO:0000313" key="1">
    <source>
        <dbReference type="EMBL" id="HCV81212.1"/>
    </source>
</evidence>
<dbReference type="AlphaFoldDB" id="A0A3D5J140"/>
<organism evidence="1 2">
    <name type="scientific">Zunongwangia profunda</name>
    <dbReference type="NCBI Taxonomy" id="398743"/>
    <lineage>
        <taxon>Bacteria</taxon>
        <taxon>Pseudomonadati</taxon>
        <taxon>Bacteroidota</taxon>
        <taxon>Flavobacteriia</taxon>
        <taxon>Flavobacteriales</taxon>
        <taxon>Flavobacteriaceae</taxon>
        <taxon>Zunongwangia</taxon>
    </lineage>
</organism>
<dbReference type="OMA" id="WHEDMAN"/>